<dbReference type="STRING" id="2512241.A0A553HJF0"/>
<dbReference type="PANTHER" id="PTHR16932">
    <property type="entry name" value="INTERFERON ALPHA-INDUCIBLE PROTEIN 27"/>
    <property type="match status" value="1"/>
</dbReference>
<keyword evidence="8" id="KW-1185">Reference proteome</keyword>
<evidence type="ECO:0000256" key="6">
    <source>
        <dbReference type="SAM" id="SignalP"/>
    </source>
</evidence>
<dbReference type="Proteomes" id="UP000319160">
    <property type="component" value="Unassembled WGS sequence"/>
</dbReference>
<gene>
    <name evidence="7" type="ORF">FHL15_011022</name>
</gene>
<organism evidence="7 8">
    <name type="scientific">Xylaria flabelliformis</name>
    <dbReference type="NCBI Taxonomy" id="2512241"/>
    <lineage>
        <taxon>Eukaryota</taxon>
        <taxon>Fungi</taxon>
        <taxon>Dikarya</taxon>
        <taxon>Ascomycota</taxon>
        <taxon>Pezizomycotina</taxon>
        <taxon>Sordariomycetes</taxon>
        <taxon>Xylariomycetidae</taxon>
        <taxon>Xylariales</taxon>
        <taxon>Xylariaceae</taxon>
        <taxon>Xylaria</taxon>
    </lineage>
</organism>
<dbReference type="EMBL" id="VFLP01000101">
    <property type="protein sequence ID" value="TRX88072.1"/>
    <property type="molecule type" value="Genomic_DNA"/>
</dbReference>
<comment type="caution">
    <text evidence="7">The sequence shown here is derived from an EMBL/GenBank/DDBJ whole genome shotgun (WGS) entry which is preliminary data.</text>
</comment>
<accession>A0A553HJF0</accession>
<evidence type="ECO:0000256" key="3">
    <source>
        <dbReference type="ARBA" id="ARBA00022692"/>
    </source>
</evidence>
<keyword evidence="5" id="KW-0472">Membrane</keyword>
<protein>
    <submittedName>
        <fullName evidence="7">Uncharacterized protein</fullName>
    </submittedName>
</protein>
<comment type="similarity">
    <text evidence="2">Belongs to the IFI6/IFI27 family.</text>
</comment>
<dbReference type="InterPro" id="IPR038213">
    <property type="entry name" value="IFI6/IFI27-like_sf"/>
</dbReference>
<keyword evidence="3" id="KW-0812">Transmembrane</keyword>
<feature type="chain" id="PRO_5021780258" evidence="6">
    <location>
        <begin position="24"/>
        <end position="239"/>
    </location>
</feature>
<dbReference type="InterPro" id="IPR009311">
    <property type="entry name" value="IFI6/IFI27-like"/>
</dbReference>
<dbReference type="PANTHER" id="PTHR16932:SF18">
    <property type="entry name" value="INTERFERON, ALPHA-INDUCIBLE PROTEIN 27-LIKE 2"/>
    <property type="match status" value="1"/>
</dbReference>
<evidence type="ECO:0000256" key="1">
    <source>
        <dbReference type="ARBA" id="ARBA00004141"/>
    </source>
</evidence>
<keyword evidence="6" id="KW-0732">Signal</keyword>
<keyword evidence="4" id="KW-1133">Transmembrane helix</keyword>
<evidence type="ECO:0000256" key="4">
    <source>
        <dbReference type="ARBA" id="ARBA00022989"/>
    </source>
</evidence>
<evidence type="ECO:0000256" key="5">
    <source>
        <dbReference type="ARBA" id="ARBA00023136"/>
    </source>
</evidence>
<dbReference type="Gene3D" id="6.10.110.10">
    <property type="match status" value="1"/>
</dbReference>
<sequence length="239" mass="25482">MTLATQYTLLFLAFAIYFTTCTANLAPGVAGPRWPSFFEAPDFHLNIAKRDVEETFTPKDNAPGPRWPTIFEAPGFHLDVVKRDVERVLKGDENAPGPRWPTIFKAPDFHLNIAANDILNALKEWAAHADEDLHRDPGGTILRAAWDVTKFGIVIAPGILWGPALNLLGFGMGGVGQGTAAAAAHSVAGTIAARSPFALLQSAGAGGYGVAVMDTLTRGGVLLFEGGKWVAKQFNNTGT</sequence>
<evidence type="ECO:0000313" key="7">
    <source>
        <dbReference type="EMBL" id="TRX88072.1"/>
    </source>
</evidence>
<dbReference type="AlphaFoldDB" id="A0A553HJF0"/>
<comment type="subcellular location">
    <subcellularLocation>
        <location evidence="1">Membrane</location>
        <topology evidence="1">Multi-pass membrane protein</topology>
    </subcellularLocation>
</comment>
<dbReference type="OrthoDB" id="440424at2759"/>
<reference evidence="8" key="1">
    <citation type="submission" date="2019-06" db="EMBL/GenBank/DDBJ databases">
        <title>Draft genome sequence of the griseofulvin-producing fungus Xylaria cubensis strain G536.</title>
        <authorList>
            <person name="Mead M.E."/>
            <person name="Raja H.A."/>
            <person name="Steenwyk J.L."/>
            <person name="Knowles S.L."/>
            <person name="Oberlies N.H."/>
            <person name="Rokas A."/>
        </authorList>
    </citation>
    <scope>NUCLEOTIDE SEQUENCE [LARGE SCALE GENOMIC DNA]</scope>
    <source>
        <strain evidence="8">G536</strain>
    </source>
</reference>
<dbReference type="Pfam" id="PF06140">
    <property type="entry name" value="Ifi-6-16"/>
    <property type="match status" value="1"/>
</dbReference>
<name>A0A553HJF0_9PEZI</name>
<dbReference type="GO" id="GO:0016020">
    <property type="term" value="C:membrane"/>
    <property type="evidence" value="ECO:0007669"/>
    <property type="project" value="UniProtKB-SubCell"/>
</dbReference>
<evidence type="ECO:0000313" key="8">
    <source>
        <dbReference type="Proteomes" id="UP000319160"/>
    </source>
</evidence>
<feature type="signal peptide" evidence="6">
    <location>
        <begin position="1"/>
        <end position="23"/>
    </location>
</feature>
<proteinExistence type="inferred from homology"/>
<evidence type="ECO:0000256" key="2">
    <source>
        <dbReference type="ARBA" id="ARBA00007262"/>
    </source>
</evidence>